<keyword evidence="5 10" id="KW-0418">Kinase</keyword>
<dbReference type="Pfam" id="PF00512">
    <property type="entry name" value="HisKA"/>
    <property type="match status" value="1"/>
</dbReference>
<feature type="transmembrane region" description="Helical" evidence="8">
    <location>
        <begin position="237"/>
        <end position="257"/>
    </location>
</feature>
<feature type="transmembrane region" description="Helical" evidence="8">
    <location>
        <begin position="202"/>
        <end position="225"/>
    </location>
</feature>
<feature type="transmembrane region" description="Helical" evidence="8">
    <location>
        <begin position="173"/>
        <end position="195"/>
    </location>
</feature>
<dbReference type="InterPro" id="IPR005467">
    <property type="entry name" value="His_kinase_dom"/>
</dbReference>
<feature type="domain" description="Histidine kinase" evidence="9">
    <location>
        <begin position="417"/>
        <end position="630"/>
    </location>
</feature>
<keyword evidence="6" id="KW-0902">Two-component regulatory system</keyword>
<keyword evidence="8" id="KW-0812">Transmembrane</keyword>
<evidence type="ECO:0000259" key="9">
    <source>
        <dbReference type="PROSITE" id="PS50109"/>
    </source>
</evidence>
<dbReference type="InterPro" id="IPR011622">
    <property type="entry name" value="7TMR_DISM_rcpt_extracell_dom2"/>
</dbReference>
<feature type="region of interest" description="Disordered" evidence="7">
    <location>
        <begin position="1"/>
        <end position="20"/>
    </location>
</feature>
<evidence type="ECO:0000256" key="2">
    <source>
        <dbReference type="ARBA" id="ARBA00012438"/>
    </source>
</evidence>
<dbReference type="GO" id="GO:0004721">
    <property type="term" value="F:phosphoprotein phosphatase activity"/>
    <property type="evidence" value="ECO:0007669"/>
    <property type="project" value="TreeGrafter"/>
</dbReference>
<dbReference type="Gene3D" id="2.60.40.2380">
    <property type="match status" value="1"/>
</dbReference>
<dbReference type="EC" id="2.7.13.3" evidence="2"/>
<dbReference type="Gene3D" id="3.30.565.10">
    <property type="entry name" value="Histidine kinase-like ATPase, C-terminal domain"/>
    <property type="match status" value="1"/>
</dbReference>
<dbReference type="InterPro" id="IPR050351">
    <property type="entry name" value="BphY/WalK/GraS-like"/>
</dbReference>
<gene>
    <name evidence="10" type="ordered locus">Plut_1098</name>
</gene>
<dbReference type="OrthoDB" id="9808408at2"/>
<dbReference type="InterPro" id="IPR003594">
    <property type="entry name" value="HATPase_dom"/>
</dbReference>
<dbReference type="SMART" id="SM00387">
    <property type="entry name" value="HATPase_c"/>
    <property type="match status" value="1"/>
</dbReference>
<feature type="transmembrane region" description="Helical" evidence="8">
    <location>
        <begin position="356"/>
        <end position="373"/>
    </location>
</feature>
<dbReference type="Pfam" id="PF02518">
    <property type="entry name" value="HATPase_c"/>
    <property type="match status" value="1"/>
</dbReference>
<evidence type="ECO:0000256" key="5">
    <source>
        <dbReference type="ARBA" id="ARBA00022777"/>
    </source>
</evidence>
<dbReference type="AlphaFoldDB" id="Q3B3X1"/>
<dbReference type="EMBL" id="CP000096">
    <property type="protein sequence ID" value="ABB23960.1"/>
    <property type="molecule type" value="Genomic_DNA"/>
</dbReference>
<dbReference type="eggNOG" id="COG2205">
    <property type="taxonomic scope" value="Bacteria"/>
</dbReference>
<dbReference type="InterPro" id="IPR003661">
    <property type="entry name" value="HisK_dim/P_dom"/>
</dbReference>
<protein>
    <recommendedName>
        <fullName evidence="2">histidine kinase</fullName>
        <ecNumber evidence="2">2.7.13.3</ecNumber>
    </recommendedName>
</protein>
<dbReference type="Pfam" id="PF07696">
    <property type="entry name" value="7TMR-DISMED2"/>
    <property type="match status" value="1"/>
</dbReference>
<dbReference type="InterPro" id="IPR011623">
    <property type="entry name" value="7TMR_DISM_rcpt_extracell_dom1"/>
</dbReference>
<dbReference type="Proteomes" id="UP000002709">
    <property type="component" value="Chromosome"/>
</dbReference>
<dbReference type="InterPro" id="IPR036097">
    <property type="entry name" value="HisK_dim/P_sf"/>
</dbReference>
<reference evidence="11" key="1">
    <citation type="submission" date="2005-08" db="EMBL/GenBank/DDBJ databases">
        <title>Complete sequence of Pelodictyon luteolum DSM 273.</title>
        <authorList>
            <consortium name="US DOE Joint Genome Institute"/>
            <person name="Copeland A."/>
            <person name="Lucas S."/>
            <person name="Lapidus A."/>
            <person name="Barry K."/>
            <person name="Detter J.C."/>
            <person name="Glavina T."/>
            <person name="Hammon N."/>
            <person name="Israni S."/>
            <person name="Pitluck S."/>
            <person name="Bryant D."/>
            <person name="Schmutz J."/>
            <person name="Larimer F."/>
            <person name="Land M."/>
            <person name="Kyrpides N."/>
            <person name="Ivanova N."/>
            <person name="Richardson P."/>
        </authorList>
    </citation>
    <scope>NUCLEOTIDE SEQUENCE [LARGE SCALE GENOMIC DNA]</scope>
    <source>
        <strain evidence="11">DSM 273 / BCRC 81028 / 2530</strain>
    </source>
</reference>
<dbReference type="GO" id="GO:0005886">
    <property type="term" value="C:plasma membrane"/>
    <property type="evidence" value="ECO:0007669"/>
    <property type="project" value="TreeGrafter"/>
</dbReference>
<accession>Q3B3X1</accession>
<dbReference type="PROSITE" id="PS50109">
    <property type="entry name" value="HIS_KIN"/>
    <property type="match status" value="1"/>
</dbReference>
<organism evidence="10 11">
    <name type="scientific">Chlorobium luteolum (strain DSM 273 / BCRC 81028 / 2530)</name>
    <name type="common">Pelodictyon luteolum</name>
    <dbReference type="NCBI Taxonomy" id="319225"/>
    <lineage>
        <taxon>Bacteria</taxon>
        <taxon>Pseudomonadati</taxon>
        <taxon>Chlorobiota</taxon>
        <taxon>Chlorobiia</taxon>
        <taxon>Chlorobiales</taxon>
        <taxon>Chlorobiaceae</taxon>
        <taxon>Chlorobium/Pelodictyon group</taxon>
        <taxon>Pelodictyon</taxon>
    </lineage>
</organism>
<dbReference type="RefSeq" id="WP_011357832.1">
    <property type="nucleotide sequence ID" value="NC_007512.1"/>
</dbReference>
<dbReference type="STRING" id="319225.Plut_1098"/>
<evidence type="ECO:0000313" key="11">
    <source>
        <dbReference type="Proteomes" id="UP000002709"/>
    </source>
</evidence>
<dbReference type="CDD" id="cd00082">
    <property type="entry name" value="HisKA"/>
    <property type="match status" value="1"/>
</dbReference>
<keyword evidence="3" id="KW-0597">Phosphoprotein</keyword>
<evidence type="ECO:0000256" key="1">
    <source>
        <dbReference type="ARBA" id="ARBA00000085"/>
    </source>
</evidence>
<dbReference type="KEGG" id="plt:Plut_1098"/>
<name>Q3B3X1_CHLL3</name>
<dbReference type="PANTHER" id="PTHR45453:SF1">
    <property type="entry name" value="PHOSPHATE REGULON SENSOR PROTEIN PHOR"/>
    <property type="match status" value="1"/>
</dbReference>
<feature type="transmembrane region" description="Helical" evidence="8">
    <location>
        <begin position="295"/>
        <end position="315"/>
    </location>
</feature>
<keyword evidence="8" id="KW-0472">Membrane</keyword>
<evidence type="ECO:0000256" key="3">
    <source>
        <dbReference type="ARBA" id="ARBA00022553"/>
    </source>
</evidence>
<dbReference type="Pfam" id="PF07695">
    <property type="entry name" value="7TMR-DISM_7TM"/>
    <property type="match status" value="1"/>
</dbReference>
<dbReference type="HOGENOM" id="CLU_000445_105_2_10"/>
<dbReference type="PANTHER" id="PTHR45453">
    <property type="entry name" value="PHOSPHATE REGULON SENSOR PROTEIN PHOR"/>
    <property type="match status" value="1"/>
</dbReference>
<comment type="catalytic activity">
    <reaction evidence="1">
        <text>ATP + protein L-histidine = ADP + protein N-phospho-L-histidine.</text>
        <dbReference type="EC" id="2.7.13.3"/>
    </reaction>
</comment>
<keyword evidence="11" id="KW-1185">Reference proteome</keyword>
<proteinExistence type="predicted"/>
<feature type="transmembrane region" description="Helical" evidence="8">
    <location>
        <begin position="324"/>
        <end position="344"/>
    </location>
</feature>
<evidence type="ECO:0000256" key="8">
    <source>
        <dbReference type="SAM" id="Phobius"/>
    </source>
</evidence>
<dbReference type="SUPFAM" id="SSF47384">
    <property type="entry name" value="Homodimeric domain of signal transducing histidine kinase"/>
    <property type="match status" value="1"/>
</dbReference>
<sequence>MLSGDEASAREHGTDSSFSLAGHMEQYVDETGQLTLTKALQPAIQSKFTHIAGHLNTGHIDHPVWLKATVRTEDGFPRHTILSIGPPSLERLRVYVQTGNDPSSPASYREYRLGADIPASQRTLLTPQFAVPLVLDNVRPTTILIRVEPGIAISLFATILTPEDLYGQTNMLLLLQGAYLGIILITALFSIFNFYRLNESPYLYFGLFVLCIFCFILSGEGILVLALPQQAHLVTEFIRRTAMALSFVFLALFGRSIQRARSHPFASRYLLFISILSGITALSAPFWLYKDLATASMIGALGMMMILIHISSILVMEREPGSKMYLAAFVIIQAGYVLQLLRHFGVVPLEWWSSNPMPFFFLLAIILISFALTERLRESRLAAEEMSIELRNNRDVLEKSLAVQENMGARKKRLIDMISHEYRTPIAIIRANIDIMMLNEASQSKEAASRFCKINRAIQRLVEIMDISLEESQHDDPRDTRNPQSMRIDEFLSQEYVAEITSRFNLSARMSESIGNHCIKADAAQLKTALFNLLDNAGKYSVPGSRILLECSVEQSWMVMRLRNRVEECFIREGDELFEQYRRGRNSTNTAGAGLGLWRVRRIVEHHHGRVAIERNTEEFIATLRIPVILTSE</sequence>
<evidence type="ECO:0000256" key="4">
    <source>
        <dbReference type="ARBA" id="ARBA00022679"/>
    </source>
</evidence>
<dbReference type="Gene3D" id="1.10.287.130">
    <property type="match status" value="1"/>
</dbReference>
<dbReference type="InterPro" id="IPR036890">
    <property type="entry name" value="HATPase_C_sf"/>
</dbReference>
<dbReference type="SUPFAM" id="SSF55874">
    <property type="entry name" value="ATPase domain of HSP90 chaperone/DNA topoisomerase II/histidine kinase"/>
    <property type="match status" value="1"/>
</dbReference>
<keyword evidence="4" id="KW-0808">Transferase</keyword>
<feature type="transmembrane region" description="Helical" evidence="8">
    <location>
        <begin position="269"/>
        <end position="289"/>
    </location>
</feature>
<evidence type="ECO:0000313" key="10">
    <source>
        <dbReference type="EMBL" id="ABB23960.1"/>
    </source>
</evidence>
<evidence type="ECO:0000256" key="6">
    <source>
        <dbReference type="ARBA" id="ARBA00023012"/>
    </source>
</evidence>
<keyword evidence="8" id="KW-1133">Transmembrane helix</keyword>
<dbReference type="GO" id="GO:0016036">
    <property type="term" value="P:cellular response to phosphate starvation"/>
    <property type="evidence" value="ECO:0007669"/>
    <property type="project" value="TreeGrafter"/>
</dbReference>
<evidence type="ECO:0000256" key="7">
    <source>
        <dbReference type="SAM" id="MobiDB-lite"/>
    </source>
</evidence>
<dbReference type="GO" id="GO:0000155">
    <property type="term" value="F:phosphorelay sensor kinase activity"/>
    <property type="evidence" value="ECO:0007669"/>
    <property type="project" value="InterPro"/>
</dbReference>